<gene>
    <name evidence="8" type="primary">rfbC</name>
    <name evidence="8" type="ORF">M9189_06640</name>
</gene>
<dbReference type="Gene3D" id="2.60.120.10">
    <property type="entry name" value="Jelly Rolls"/>
    <property type="match status" value="1"/>
</dbReference>
<dbReference type="PANTHER" id="PTHR21047:SF2">
    <property type="entry name" value="THYMIDINE DIPHOSPHO-4-KETO-RHAMNOSE 3,5-EPIMERASE"/>
    <property type="match status" value="1"/>
</dbReference>
<comment type="catalytic activity">
    <reaction evidence="1 7">
        <text>dTDP-4-dehydro-6-deoxy-alpha-D-glucose = dTDP-4-dehydro-beta-L-rhamnose</text>
        <dbReference type="Rhea" id="RHEA:16969"/>
        <dbReference type="ChEBI" id="CHEBI:57649"/>
        <dbReference type="ChEBI" id="CHEBI:62830"/>
        <dbReference type="EC" id="5.1.3.13"/>
    </reaction>
</comment>
<dbReference type="PANTHER" id="PTHR21047">
    <property type="entry name" value="DTDP-6-DEOXY-D-GLUCOSE-3,5 EPIMERASE"/>
    <property type="match status" value="1"/>
</dbReference>
<dbReference type="InterPro" id="IPR014710">
    <property type="entry name" value="RmlC-like_jellyroll"/>
</dbReference>
<dbReference type="SUPFAM" id="SSF51182">
    <property type="entry name" value="RmlC-like cupins"/>
    <property type="match status" value="1"/>
</dbReference>
<reference evidence="8" key="2">
    <citation type="submission" date="2022-06" db="EMBL/GenBank/DDBJ databases">
        <title>Xiashengella guii gen. nov. sp. nov., a bacterium isolated form anaerobic digestion tank.</title>
        <authorList>
            <person name="Huang H."/>
        </authorList>
    </citation>
    <scope>NUCLEOTIDE SEQUENCE</scope>
    <source>
        <strain evidence="8">Ai-910</strain>
    </source>
</reference>
<evidence type="ECO:0000313" key="9">
    <source>
        <dbReference type="Proteomes" id="UP001056426"/>
    </source>
</evidence>
<feature type="active site" description="Proton donor" evidence="5">
    <location>
        <position position="131"/>
    </location>
</feature>
<protein>
    <recommendedName>
        <fullName evidence="4 7">dTDP-4-dehydrorhamnose 3,5-epimerase</fullName>
        <ecNumber evidence="3 7">5.1.3.13</ecNumber>
    </recommendedName>
    <alternativeName>
        <fullName evidence="7">Thymidine diphospho-4-keto-rhamnose 3,5-epimerase</fullName>
    </alternativeName>
</protein>
<keyword evidence="9" id="KW-1185">Reference proteome</keyword>
<evidence type="ECO:0000256" key="3">
    <source>
        <dbReference type="ARBA" id="ARBA00012098"/>
    </source>
</evidence>
<dbReference type="GO" id="GO:0000271">
    <property type="term" value="P:polysaccharide biosynthetic process"/>
    <property type="evidence" value="ECO:0007669"/>
    <property type="project" value="TreeGrafter"/>
</dbReference>
<name>A0A9J6ZLK1_9BACT</name>
<dbReference type="GO" id="GO:0019305">
    <property type="term" value="P:dTDP-rhamnose biosynthetic process"/>
    <property type="evidence" value="ECO:0007669"/>
    <property type="project" value="UniProtKB-UniRule"/>
</dbReference>
<dbReference type="Proteomes" id="UP001056426">
    <property type="component" value="Chromosome"/>
</dbReference>
<dbReference type="Pfam" id="PF00908">
    <property type="entry name" value="dTDP_sugar_isom"/>
    <property type="match status" value="1"/>
</dbReference>
<comment type="function">
    <text evidence="2 7">Catalyzes the epimerization of the C3' and C5'positions of dTDP-6-deoxy-D-xylo-4-hexulose, forming dTDP-6-deoxy-L-lyxo-4-hexulose.</text>
</comment>
<evidence type="ECO:0000256" key="4">
    <source>
        <dbReference type="ARBA" id="ARBA00019595"/>
    </source>
</evidence>
<feature type="site" description="Participates in a stacking interaction with the thymidine ring of dTDP-4-oxo-6-deoxyglucose" evidence="6">
    <location>
        <position position="137"/>
    </location>
</feature>
<dbReference type="KEGG" id="alkq:M9189_06640"/>
<dbReference type="AlphaFoldDB" id="A0A9J6ZLK1"/>
<evidence type="ECO:0000256" key="5">
    <source>
        <dbReference type="PIRSR" id="PIRSR600888-1"/>
    </source>
</evidence>
<dbReference type="EMBL" id="CP098400">
    <property type="protein sequence ID" value="URW78539.1"/>
    <property type="molecule type" value="Genomic_DNA"/>
</dbReference>
<proteinExistence type="inferred from homology"/>
<sequence length="186" mass="21265">MKVEETNIPGLKIIRPKVFTDARGYFLELYNKPDYKALGIDCDFVQENLSSSVKNTIRGLHYQLAPHGQAKLVQVIRGKVMDVAVDLRDNSPTFGKHYAIELSEENKIQFFIPSGFAHGFVALSDEVIFYYKCSSVYNHEAERGINFNDPSLGINWQIDIRDAVVSPKDKTLPFFEEAEKNFSFYE</sequence>
<dbReference type="CDD" id="cd00438">
    <property type="entry name" value="cupin_RmlC"/>
    <property type="match status" value="1"/>
</dbReference>
<dbReference type="GO" id="GO:0008830">
    <property type="term" value="F:dTDP-4-dehydrorhamnose 3,5-epimerase activity"/>
    <property type="evidence" value="ECO:0007669"/>
    <property type="project" value="UniProtKB-UniRule"/>
</dbReference>
<dbReference type="GO" id="GO:0005829">
    <property type="term" value="C:cytosol"/>
    <property type="evidence" value="ECO:0007669"/>
    <property type="project" value="TreeGrafter"/>
</dbReference>
<comment type="similarity">
    <text evidence="7">Belongs to the dTDP-4-dehydrorhamnose 3,5-epimerase family.</text>
</comment>
<dbReference type="RefSeq" id="WP_250721903.1">
    <property type="nucleotide sequence ID" value="NZ_CP098400.1"/>
</dbReference>
<evidence type="ECO:0000256" key="6">
    <source>
        <dbReference type="PIRSR" id="PIRSR600888-3"/>
    </source>
</evidence>
<dbReference type="InterPro" id="IPR011051">
    <property type="entry name" value="RmlC_Cupin_sf"/>
</dbReference>
<comment type="subunit">
    <text evidence="7">Homodimer.</text>
</comment>
<dbReference type="InterPro" id="IPR000888">
    <property type="entry name" value="RmlC-like"/>
</dbReference>
<accession>A0A9J6ZLK1</accession>
<evidence type="ECO:0000313" key="8">
    <source>
        <dbReference type="EMBL" id="URW78539.1"/>
    </source>
</evidence>
<reference evidence="8" key="1">
    <citation type="submission" date="2022-05" db="EMBL/GenBank/DDBJ databases">
        <authorList>
            <person name="Sun X."/>
        </authorList>
    </citation>
    <scope>NUCLEOTIDE SEQUENCE</scope>
    <source>
        <strain evidence="8">Ai-910</strain>
    </source>
</reference>
<dbReference type="EC" id="5.1.3.13" evidence="3 7"/>
<feature type="active site" description="Proton acceptor" evidence="5">
    <location>
        <position position="61"/>
    </location>
</feature>
<evidence type="ECO:0000256" key="2">
    <source>
        <dbReference type="ARBA" id="ARBA00001997"/>
    </source>
</evidence>
<evidence type="ECO:0000256" key="7">
    <source>
        <dbReference type="RuleBase" id="RU364069"/>
    </source>
</evidence>
<comment type="pathway">
    <text evidence="7">Carbohydrate biosynthesis; dTDP-L-rhamnose biosynthesis.</text>
</comment>
<keyword evidence="7 8" id="KW-0413">Isomerase</keyword>
<dbReference type="NCBIfam" id="TIGR01221">
    <property type="entry name" value="rmlC"/>
    <property type="match status" value="1"/>
</dbReference>
<organism evidence="8 9">
    <name type="scientific">Xiashengella succiniciproducens</name>
    <dbReference type="NCBI Taxonomy" id="2949635"/>
    <lineage>
        <taxon>Bacteria</taxon>
        <taxon>Pseudomonadati</taxon>
        <taxon>Bacteroidota</taxon>
        <taxon>Bacteroidia</taxon>
        <taxon>Marinilabiliales</taxon>
        <taxon>Marinilabiliaceae</taxon>
        <taxon>Xiashengella</taxon>
    </lineage>
</organism>
<evidence type="ECO:0000256" key="1">
    <source>
        <dbReference type="ARBA" id="ARBA00001298"/>
    </source>
</evidence>